<feature type="domain" description="DUF4340" evidence="3">
    <location>
        <begin position="82"/>
        <end position="231"/>
    </location>
</feature>
<dbReference type="InterPro" id="IPR025641">
    <property type="entry name" value="DUF4340"/>
</dbReference>
<accession>A0A1H8EZU6</accession>
<reference evidence="5" key="1">
    <citation type="submission" date="2016-10" db="EMBL/GenBank/DDBJ databases">
        <authorList>
            <person name="Varghese N."/>
            <person name="Submissions S."/>
        </authorList>
    </citation>
    <scope>NUCLEOTIDE SEQUENCE [LARGE SCALE GENOMIC DNA]</scope>
    <source>
        <strain evidence="5">DSM 17044</strain>
    </source>
</reference>
<keyword evidence="2" id="KW-0732">Signal</keyword>
<protein>
    <recommendedName>
        <fullName evidence="3">DUF4340 domain-containing protein</fullName>
    </recommendedName>
</protein>
<feature type="region of interest" description="Disordered" evidence="1">
    <location>
        <begin position="26"/>
        <end position="56"/>
    </location>
</feature>
<feature type="domain" description="DUF4340" evidence="3">
    <location>
        <begin position="381"/>
        <end position="486"/>
    </location>
</feature>
<proteinExistence type="predicted"/>
<sequence>MSPLNQPLRLLFALTVASAGMSLGACQKKSGDAAPPPKEQIFAATGPEGASEDGGTAAPVFTRLTVQSKSGTTVLERQGSSWHITAPVAARADKWTVDNITRQLQSAKFKSTVTEAPTEADLQKYGLQPPVFSVTAQAYLPDARGGGQEDPDRQRTVTLHGGNENAFDGSVYVRREGDPRVYAADGSVRYALDKDLYALREKEFLGVEEPSLKTLTVTAKAGGYTLEQDADKAWRFTKPSPLRADAAKVKKMLQSLREQRALAFPPDTAGERARLGLDTPQVEALFSLTEGEPVRVRLSRVEGPIGATVYALREQGQEALLAQVPEAAAAVLTPGIPALRDTTVLAFRREDVKRLVFHGGPDVAPITLEKTGPGTGPLDAWQVVSPQPGKAKTHKVAALLKLLGTLKAAAIGEPASKKWASYGITPTARGAVLLDANGRELARLSLGREVPGHSEHVYARGSGDEILEVEQARLAELPSRPEDVLEAPPTAPP</sequence>
<dbReference type="RefSeq" id="WP_075011263.1">
    <property type="nucleotide sequence ID" value="NZ_FOAP01000035.1"/>
</dbReference>
<organism evidence="4 5">
    <name type="scientific">Stigmatella aurantiaca</name>
    <dbReference type="NCBI Taxonomy" id="41"/>
    <lineage>
        <taxon>Bacteria</taxon>
        <taxon>Pseudomonadati</taxon>
        <taxon>Myxococcota</taxon>
        <taxon>Myxococcia</taxon>
        <taxon>Myxococcales</taxon>
        <taxon>Cystobacterineae</taxon>
        <taxon>Archangiaceae</taxon>
        <taxon>Stigmatella</taxon>
    </lineage>
</organism>
<gene>
    <name evidence="4" type="ORF">SAMN05444354_13530</name>
</gene>
<dbReference type="AlphaFoldDB" id="A0A1H8EZU6"/>
<dbReference type="Pfam" id="PF14238">
    <property type="entry name" value="DUF4340"/>
    <property type="match status" value="3"/>
</dbReference>
<dbReference type="EMBL" id="FOAP01000035">
    <property type="protein sequence ID" value="SEN24910.1"/>
    <property type="molecule type" value="Genomic_DNA"/>
</dbReference>
<evidence type="ECO:0000256" key="2">
    <source>
        <dbReference type="SAM" id="SignalP"/>
    </source>
</evidence>
<evidence type="ECO:0000259" key="3">
    <source>
        <dbReference type="Pfam" id="PF14238"/>
    </source>
</evidence>
<name>A0A1H8EZU6_STIAU</name>
<evidence type="ECO:0000256" key="1">
    <source>
        <dbReference type="SAM" id="MobiDB-lite"/>
    </source>
</evidence>
<dbReference type="Proteomes" id="UP000182719">
    <property type="component" value="Unassembled WGS sequence"/>
</dbReference>
<evidence type="ECO:0000313" key="4">
    <source>
        <dbReference type="EMBL" id="SEN24910.1"/>
    </source>
</evidence>
<feature type="signal peptide" evidence="2">
    <location>
        <begin position="1"/>
        <end position="19"/>
    </location>
</feature>
<feature type="domain" description="DUF4340" evidence="3">
    <location>
        <begin position="234"/>
        <end position="373"/>
    </location>
</feature>
<evidence type="ECO:0000313" key="5">
    <source>
        <dbReference type="Proteomes" id="UP000182719"/>
    </source>
</evidence>
<feature type="chain" id="PRO_5010311293" description="DUF4340 domain-containing protein" evidence="2">
    <location>
        <begin position="20"/>
        <end position="493"/>
    </location>
</feature>
<keyword evidence="5" id="KW-1185">Reference proteome</keyword>
<dbReference type="OrthoDB" id="5484539at2"/>